<dbReference type="PANTHER" id="PTHR11609:SF5">
    <property type="entry name" value="PHOSPHORIBOSYLAMINOIMIDAZOLE CARBOXYLASE"/>
    <property type="match status" value="1"/>
</dbReference>
<dbReference type="InterPro" id="IPR005875">
    <property type="entry name" value="PurK"/>
</dbReference>
<evidence type="ECO:0000256" key="1">
    <source>
        <dbReference type="ARBA" id="ARBA00022598"/>
    </source>
</evidence>
<dbReference type="GO" id="GO:0005829">
    <property type="term" value="C:cytosol"/>
    <property type="evidence" value="ECO:0007669"/>
    <property type="project" value="TreeGrafter"/>
</dbReference>
<dbReference type="Pfam" id="PF02222">
    <property type="entry name" value="ATP-grasp"/>
    <property type="match status" value="1"/>
</dbReference>
<dbReference type="FunFam" id="3.30.470.20:FF:000029">
    <property type="entry name" value="N5-carboxyaminoimidazole ribonucleotide synthase"/>
    <property type="match status" value="1"/>
</dbReference>
<comment type="function">
    <text evidence="5">Catalyzes the ATP-dependent conversion of 5-aminoimidazole ribonucleotide (AIR) and HCO(3)(-) to N5-carboxyaminoimidazole ribonucleotide (N5-CAIR).</text>
</comment>
<evidence type="ECO:0000313" key="8">
    <source>
        <dbReference type="EMBL" id="MBB5172566.1"/>
    </source>
</evidence>
<proteinExistence type="inferred from homology"/>
<dbReference type="Pfam" id="PF22660">
    <property type="entry name" value="RS_preATP-grasp-like"/>
    <property type="match status" value="1"/>
</dbReference>
<dbReference type="InterPro" id="IPR013815">
    <property type="entry name" value="ATP_grasp_subdomain_1"/>
</dbReference>
<dbReference type="PROSITE" id="PS50975">
    <property type="entry name" value="ATP_GRASP"/>
    <property type="match status" value="1"/>
</dbReference>
<dbReference type="NCBIfam" id="NF004675">
    <property type="entry name" value="PRK06019.1-1"/>
    <property type="match status" value="1"/>
</dbReference>
<feature type="domain" description="ATP-grasp" evidence="7">
    <location>
        <begin position="111"/>
        <end position="298"/>
    </location>
</feature>
<dbReference type="RefSeq" id="WP_184663016.1">
    <property type="nucleotide sequence ID" value="NZ_JACHHB010000002.1"/>
</dbReference>
<dbReference type="Gene3D" id="3.40.50.20">
    <property type="match status" value="1"/>
</dbReference>
<dbReference type="InterPro" id="IPR040686">
    <property type="entry name" value="PurK_C"/>
</dbReference>
<dbReference type="SUPFAM" id="SSF52440">
    <property type="entry name" value="PreATP-grasp domain"/>
    <property type="match status" value="1"/>
</dbReference>
<evidence type="ECO:0000256" key="4">
    <source>
        <dbReference type="ARBA" id="ARBA00022840"/>
    </source>
</evidence>
<evidence type="ECO:0000256" key="5">
    <source>
        <dbReference type="HAMAP-Rule" id="MF_01928"/>
    </source>
</evidence>
<keyword evidence="3 5" id="KW-0658">Purine biosynthesis</keyword>
<keyword evidence="2 5" id="KW-0547">Nucleotide-binding</keyword>
<feature type="binding site" evidence="5">
    <location>
        <begin position="152"/>
        <end position="158"/>
    </location>
    <ligand>
        <name>ATP</name>
        <dbReference type="ChEBI" id="CHEBI:30616"/>
    </ligand>
</feature>
<dbReference type="AlphaFoldDB" id="A0A840QMI3"/>
<comment type="pathway">
    <text evidence="5 6">Purine metabolism; IMP biosynthesis via de novo pathway; 5-amino-1-(5-phospho-D-ribosyl)imidazole-4-carboxylate from 5-amino-1-(5-phospho-D-ribosyl)imidazole (N5-CAIR route): step 1/2.</text>
</comment>
<dbReference type="InterPro" id="IPR016185">
    <property type="entry name" value="PreATP-grasp_dom_sf"/>
</dbReference>
<dbReference type="Gene3D" id="3.30.470.20">
    <property type="entry name" value="ATP-grasp fold, B domain"/>
    <property type="match status" value="1"/>
</dbReference>
<dbReference type="GO" id="GO:0006189">
    <property type="term" value="P:'de novo' IMP biosynthetic process"/>
    <property type="evidence" value="ECO:0007669"/>
    <property type="project" value="UniProtKB-UniRule"/>
</dbReference>
<keyword evidence="4 5" id="KW-0067">ATP-binding</keyword>
<sequence>MTKTLAPGAMIGIIGGGQLGRMMALAAKAMGDRIAVLDPNEKGPCAQVADDIFASQYNDQEAAVKLAEKSDVVTYEFENIDTPVLEKLITKSYVPQGSFPLSVSQHRLREKEAFKEVGAQVVPYRPVSSRADIDEALQEWHSAAVLKTCSGGYDGKGQRVIKTKQEAKRAWEDLCDKGDLILEKFVSLKKELSVVATRNTHGEMSVFPLAENEHRNNVLHCTIAPARVSEKIALEAEEIARNVAKAWDVVGTFAIEFFLDENDRLYVNEWAPRPHNSGHYTIEACETSQFAQHIRAVTGRPLGSPRLLRPAVMINILGEHVPGVNASYERIGNKGHIHFYGKDEAKVGRKMGHITFLGETVEEAIQKSEPAQQIWQQDDRKEEVGQ</sequence>
<dbReference type="NCBIfam" id="NF004679">
    <property type="entry name" value="PRK06019.1-5"/>
    <property type="match status" value="1"/>
</dbReference>
<dbReference type="HAMAP" id="MF_01928">
    <property type="entry name" value="PurK"/>
    <property type="match status" value="1"/>
</dbReference>
<dbReference type="FunFam" id="3.30.1490.20:FF:000015">
    <property type="entry name" value="N5-carboxyaminoimidazole ribonucleotide synthase"/>
    <property type="match status" value="1"/>
</dbReference>
<dbReference type="GO" id="GO:0004638">
    <property type="term" value="F:phosphoribosylaminoimidazole carboxylase activity"/>
    <property type="evidence" value="ECO:0007669"/>
    <property type="project" value="InterPro"/>
</dbReference>
<evidence type="ECO:0000256" key="2">
    <source>
        <dbReference type="ARBA" id="ARBA00022741"/>
    </source>
</evidence>
<dbReference type="GO" id="GO:0046872">
    <property type="term" value="F:metal ion binding"/>
    <property type="evidence" value="ECO:0007669"/>
    <property type="project" value="InterPro"/>
</dbReference>
<evidence type="ECO:0000259" key="7">
    <source>
        <dbReference type="PROSITE" id="PS50975"/>
    </source>
</evidence>
<organism evidence="8 9">
    <name type="scientific">Texcoconibacillus texcoconensis</name>
    <dbReference type="NCBI Taxonomy" id="1095777"/>
    <lineage>
        <taxon>Bacteria</taxon>
        <taxon>Bacillati</taxon>
        <taxon>Bacillota</taxon>
        <taxon>Bacilli</taxon>
        <taxon>Bacillales</taxon>
        <taxon>Bacillaceae</taxon>
        <taxon>Texcoconibacillus</taxon>
    </lineage>
</organism>
<dbReference type="InterPro" id="IPR011054">
    <property type="entry name" value="Rudment_hybrid_motif"/>
</dbReference>
<dbReference type="InterPro" id="IPR003135">
    <property type="entry name" value="ATP-grasp_carboxylate-amine"/>
</dbReference>
<dbReference type="Proteomes" id="UP000551878">
    <property type="component" value="Unassembled WGS sequence"/>
</dbReference>
<dbReference type="UniPathway" id="UPA00074">
    <property type="reaction ID" value="UER00942"/>
</dbReference>
<dbReference type="NCBIfam" id="TIGR01161">
    <property type="entry name" value="purK"/>
    <property type="match status" value="1"/>
</dbReference>
<dbReference type="FunFam" id="3.40.50.20:FF:000016">
    <property type="entry name" value="N5-carboxyaminoimidazole ribonucleotide synthase"/>
    <property type="match status" value="1"/>
</dbReference>
<dbReference type="GO" id="GO:0005524">
    <property type="term" value="F:ATP binding"/>
    <property type="evidence" value="ECO:0007669"/>
    <property type="project" value="UniProtKB-UniRule"/>
</dbReference>
<dbReference type="PANTHER" id="PTHR11609">
    <property type="entry name" value="PURINE BIOSYNTHESIS PROTEIN 6/7, PUR6/7"/>
    <property type="match status" value="1"/>
</dbReference>
<dbReference type="InterPro" id="IPR054350">
    <property type="entry name" value="PurT/PurK_preATP-grasp"/>
</dbReference>
<dbReference type="GO" id="GO:0034028">
    <property type="term" value="F:5-(carboxyamino)imidazole ribonucleotide synthase activity"/>
    <property type="evidence" value="ECO:0007669"/>
    <property type="project" value="UniProtKB-UniRule"/>
</dbReference>
<accession>A0A840QMI3</accession>
<evidence type="ECO:0000256" key="3">
    <source>
        <dbReference type="ARBA" id="ARBA00022755"/>
    </source>
</evidence>
<comment type="function">
    <text evidence="6">Catalyzes the ATP-dependent conversion of 5-aminoimidazole ribonucleotide (AIR) and HCO(3)- to N5-carboxyaminoimidazole ribonucleotide (N5-CAIR).</text>
</comment>
<dbReference type="NCBIfam" id="NF004676">
    <property type="entry name" value="PRK06019.1-2"/>
    <property type="match status" value="1"/>
</dbReference>
<keyword evidence="1 5" id="KW-0436">Ligase</keyword>
<feature type="binding site" evidence="5">
    <location>
        <position position="191"/>
    </location>
    <ligand>
        <name>ATP</name>
        <dbReference type="ChEBI" id="CHEBI:30616"/>
    </ligand>
</feature>
<comment type="similarity">
    <text evidence="5 6">Belongs to the PurK/PurT family.</text>
</comment>
<feature type="binding site" evidence="5">
    <location>
        <begin position="268"/>
        <end position="269"/>
    </location>
    <ligand>
        <name>ATP</name>
        <dbReference type="ChEBI" id="CHEBI:30616"/>
    </ligand>
</feature>
<dbReference type="SUPFAM" id="SSF51246">
    <property type="entry name" value="Rudiment single hybrid motif"/>
    <property type="match status" value="1"/>
</dbReference>
<keyword evidence="9" id="KW-1185">Reference proteome</keyword>
<feature type="binding site" evidence="5">
    <location>
        <position position="107"/>
    </location>
    <ligand>
        <name>ATP</name>
        <dbReference type="ChEBI" id="CHEBI:30616"/>
    </ligand>
</feature>
<comment type="caution">
    <text evidence="8">The sequence shown here is derived from an EMBL/GenBank/DDBJ whole genome shotgun (WGS) entry which is preliminary data.</text>
</comment>
<feature type="binding site" evidence="5">
    <location>
        <position position="147"/>
    </location>
    <ligand>
        <name>ATP</name>
        <dbReference type="ChEBI" id="CHEBI:30616"/>
    </ligand>
</feature>
<dbReference type="InterPro" id="IPR011761">
    <property type="entry name" value="ATP-grasp"/>
</dbReference>
<comment type="catalytic activity">
    <reaction evidence="5 6">
        <text>5-amino-1-(5-phospho-beta-D-ribosyl)imidazole + hydrogencarbonate + ATP = 5-carboxyamino-1-(5-phospho-D-ribosyl)imidazole + ADP + phosphate + 2 H(+)</text>
        <dbReference type="Rhea" id="RHEA:19317"/>
        <dbReference type="ChEBI" id="CHEBI:15378"/>
        <dbReference type="ChEBI" id="CHEBI:17544"/>
        <dbReference type="ChEBI" id="CHEBI:30616"/>
        <dbReference type="ChEBI" id="CHEBI:43474"/>
        <dbReference type="ChEBI" id="CHEBI:58730"/>
        <dbReference type="ChEBI" id="CHEBI:137981"/>
        <dbReference type="ChEBI" id="CHEBI:456216"/>
        <dbReference type="EC" id="6.3.4.18"/>
    </reaction>
</comment>
<dbReference type="EC" id="6.3.4.18" evidence="5 6"/>
<evidence type="ECO:0000313" key="9">
    <source>
        <dbReference type="Proteomes" id="UP000551878"/>
    </source>
</evidence>
<dbReference type="SUPFAM" id="SSF56059">
    <property type="entry name" value="Glutathione synthetase ATP-binding domain-like"/>
    <property type="match status" value="1"/>
</dbReference>
<dbReference type="Pfam" id="PF17769">
    <property type="entry name" value="PurK_C"/>
    <property type="match status" value="1"/>
</dbReference>
<gene>
    <name evidence="5 6" type="primary">purK</name>
    <name evidence="8" type="ORF">HNQ41_000710</name>
</gene>
<reference evidence="8 9" key="1">
    <citation type="submission" date="2020-08" db="EMBL/GenBank/DDBJ databases">
        <title>Genomic Encyclopedia of Type Strains, Phase IV (KMG-IV): sequencing the most valuable type-strain genomes for metagenomic binning, comparative biology and taxonomic classification.</title>
        <authorList>
            <person name="Goeker M."/>
        </authorList>
    </citation>
    <scope>NUCLEOTIDE SEQUENCE [LARGE SCALE GENOMIC DNA]</scope>
    <source>
        <strain evidence="8 9">DSM 24696</strain>
    </source>
</reference>
<evidence type="ECO:0000256" key="6">
    <source>
        <dbReference type="RuleBase" id="RU361200"/>
    </source>
</evidence>
<protein>
    <recommendedName>
        <fullName evidence="5 6">N5-carboxyaminoimidazole ribonucleotide synthase</fullName>
        <shortName evidence="5 6">N5-CAIR synthase</shortName>
        <ecNumber evidence="5 6">6.3.4.18</ecNumber>
    </recommendedName>
    <alternativeName>
        <fullName evidence="5 6">5-(carboxyamino)imidazole ribonucleotide synthetase</fullName>
    </alternativeName>
</protein>
<feature type="binding site" evidence="5">
    <location>
        <begin position="183"/>
        <end position="186"/>
    </location>
    <ligand>
        <name>ATP</name>
        <dbReference type="ChEBI" id="CHEBI:30616"/>
    </ligand>
</feature>
<dbReference type="EMBL" id="JACHHB010000002">
    <property type="protein sequence ID" value="MBB5172566.1"/>
    <property type="molecule type" value="Genomic_DNA"/>
</dbReference>
<name>A0A840QMI3_9BACI</name>
<feature type="binding site" evidence="5">
    <location>
        <position position="214"/>
    </location>
    <ligand>
        <name>ATP</name>
        <dbReference type="ChEBI" id="CHEBI:30616"/>
    </ligand>
</feature>
<comment type="subunit">
    <text evidence="5 6">Homodimer.</text>
</comment>
<dbReference type="Gene3D" id="3.30.1490.20">
    <property type="entry name" value="ATP-grasp fold, A domain"/>
    <property type="match status" value="1"/>
</dbReference>